<proteinExistence type="predicted"/>
<dbReference type="PROSITE" id="PS51257">
    <property type="entry name" value="PROKAR_LIPOPROTEIN"/>
    <property type="match status" value="1"/>
</dbReference>
<name>A0A8I0AH52_9FIRM</name>
<dbReference type="AlphaFoldDB" id="A0A8I0AH52"/>
<accession>A0A8I0AH52</accession>
<evidence type="ECO:0008006" key="3">
    <source>
        <dbReference type="Google" id="ProtNLM"/>
    </source>
</evidence>
<organism evidence="1 2">
    <name type="scientific">Blautia segnis</name>
    <dbReference type="NCBI Taxonomy" id="2763030"/>
    <lineage>
        <taxon>Bacteria</taxon>
        <taxon>Bacillati</taxon>
        <taxon>Bacillota</taxon>
        <taxon>Clostridia</taxon>
        <taxon>Lachnospirales</taxon>
        <taxon>Lachnospiraceae</taxon>
        <taxon>Blautia</taxon>
    </lineage>
</organism>
<evidence type="ECO:0000313" key="2">
    <source>
        <dbReference type="Proteomes" id="UP000652847"/>
    </source>
</evidence>
<keyword evidence="2" id="KW-1185">Reference proteome</keyword>
<dbReference type="RefSeq" id="WP_021926602.1">
    <property type="nucleotide sequence ID" value="NZ_JACOOT010000009.1"/>
</dbReference>
<sequence length="98" mass="10474">MKVQMFESKSPFKGQQIKLGLAAVLGSAAFLLGGCSQNLGINSGTDQAQAEEESAVVDYTCISNPDSEKKITVYFISGRLSGHYCGRVLPSQQNCPEV</sequence>
<protein>
    <recommendedName>
        <fullName evidence="3">Lipoprotein</fullName>
    </recommendedName>
</protein>
<evidence type="ECO:0000313" key="1">
    <source>
        <dbReference type="EMBL" id="MBC5650268.1"/>
    </source>
</evidence>
<dbReference type="Proteomes" id="UP000652847">
    <property type="component" value="Unassembled WGS sequence"/>
</dbReference>
<gene>
    <name evidence="1" type="ORF">H8S54_03835</name>
</gene>
<dbReference type="EMBL" id="JACOOT010000009">
    <property type="protein sequence ID" value="MBC5650268.1"/>
    <property type="molecule type" value="Genomic_DNA"/>
</dbReference>
<reference evidence="1 2" key="1">
    <citation type="submission" date="2020-08" db="EMBL/GenBank/DDBJ databases">
        <title>Genome public.</title>
        <authorList>
            <person name="Liu C."/>
            <person name="Sun Q."/>
        </authorList>
    </citation>
    <scope>NUCLEOTIDE SEQUENCE [LARGE SCALE GENOMIC DNA]</scope>
    <source>
        <strain evidence="1 2">BX17</strain>
    </source>
</reference>
<comment type="caution">
    <text evidence="1">The sequence shown here is derived from an EMBL/GenBank/DDBJ whole genome shotgun (WGS) entry which is preliminary data.</text>
</comment>